<keyword evidence="2" id="KW-0560">Oxidoreductase</keyword>
<proteinExistence type="predicted"/>
<comment type="cofactor">
    <cofactor evidence="1">
        <name>Fe(2+)</name>
        <dbReference type="ChEBI" id="CHEBI:29033"/>
    </cofactor>
</comment>
<dbReference type="SUPFAM" id="SSF51197">
    <property type="entry name" value="Clavaminate synthase-like"/>
    <property type="match status" value="1"/>
</dbReference>
<dbReference type="AlphaFoldDB" id="A0A5B8J0B2"/>
<evidence type="ECO:0000313" key="3">
    <source>
        <dbReference type="EMBL" id="QDY70318.1"/>
    </source>
</evidence>
<dbReference type="KEGG" id="lit:FPZ52_09835"/>
<keyword evidence="4" id="KW-1185">Reference proteome</keyword>
<dbReference type="InterPro" id="IPR042098">
    <property type="entry name" value="TauD-like_sf"/>
</dbReference>
<evidence type="ECO:0000256" key="2">
    <source>
        <dbReference type="ARBA" id="ARBA00023002"/>
    </source>
</evidence>
<protein>
    <submittedName>
        <fullName evidence="3">TauD/TfdA family dioxygenase</fullName>
    </submittedName>
</protein>
<dbReference type="PANTHER" id="PTHR10696:SF56">
    <property type="entry name" value="TAUD_TFDA-LIKE DOMAIN-CONTAINING PROTEIN"/>
    <property type="match status" value="1"/>
</dbReference>
<dbReference type="GO" id="GO:0017000">
    <property type="term" value="P:antibiotic biosynthetic process"/>
    <property type="evidence" value="ECO:0007669"/>
    <property type="project" value="UniProtKB-KW"/>
</dbReference>
<evidence type="ECO:0000256" key="1">
    <source>
        <dbReference type="ARBA" id="ARBA00001954"/>
    </source>
</evidence>
<keyword evidence="3" id="KW-0223">Dioxygenase</keyword>
<dbReference type="GO" id="GO:0016706">
    <property type="term" value="F:2-oxoglutarate-dependent dioxygenase activity"/>
    <property type="evidence" value="ECO:0007669"/>
    <property type="project" value="UniProtKB-ARBA"/>
</dbReference>
<dbReference type="OrthoDB" id="979809at2"/>
<dbReference type="EMBL" id="CP042261">
    <property type="protein sequence ID" value="QDY70318.1"/>
    <property type="molecule type" value="Genomic_DNA"/>
</dbReference>
<name>A0A5B8J0B2_9RHOB</name>
<dbReference type="Gene3D" id="3.60.130.10">
    <property type="entry name" value="Clavaminate synthase-like"/>
    <property type="match status" value="1"/>
</dbReference>
<dbReference type="PANTHER" id="PTHR10696">
    <property type="entry name" value="GAMMA-BUTYROBETAINE HYDROXYLASE-RELATED"/>
    <property type="match status" value="1"/>
</dbReference>
<dbReference type="Proteomes" id="UP000318483">
    <property type="component" value="Chromosome"/>
</dbReference>
<sequence length="221" mass="24874">MLVLRLADQILDVGFAFLPKFKTEKSVNEAMSSLGSLVSLGKGAPVHLLQPKPSLNEPPNTYSGNYGHGQFPFHSDLAHHRHPPKYLILRCIKGHPSVTTPLIDSRVIMERVGEQELTRALVRSRRRVRGEAPLMRLCETTTSGVRFRWDELFLVPASELGKQAFQMVKAEIKRQRAIELSLANPGDTLVVDNWRMLHSRSSVPVSAVDRVVARAYLEKLY</sequence>
<evidence type="ECO:0000313" key="4">
    <source>
        <dbReference type="Proteomes" id="UP000318483"/>
    </source>
</evidence>
<dbReference type="InterPro" id="IPR050411">
    <property type="entry name" value="AlphaKG_dependent_hydroxylases"/>
</dbReference>
<organism evidence="3 4">
    <name type="scientific">Qingshengfaniella alkalisoli</name>
    <dbReference type="NCBI Taxonomy" id="2599296"/>
    <lineage>
        <taxon>Bacteria</taxon>
        <taxon>Pseudomonadati</taxon>
        <taxon>Pseudomonadota</taxon>
        <taxon>Alphaproteobacteria</taxon>
        <taxon>Rhodobacterales</taxon>
        <taxon>Paracoccaceae</taxon>
        <taxon>Qingshengfaniella</taxon>
    </lineage>
</organism>
<accession>A0A5B8J0B2</accession>
<gene>
    <name evidence="3" type="ORF">FPZ52_09835</name>
</gene>
<reference evidence="3 4" key="1">
    <citation type="submission" date="2019-07" db="EMBL/GenBank/DDBJ databases">
        <title>Litoreibacter alkalisoli sp. nov., isolated from saline-alkaline soil.</title>
        <authorList>
            <person name="Wang S."/>
            <person name="Xu L."/>
            <person name="Xing Y.-T."/>
            <person name="Sun J.-Q."/>
        </authorList>
    </citation>
    <scope>NUCLEOTIDE SEQUENCE [LARGE SCALE GENOMIC DNA]</scope>
    <source>
        <strain evidence="3 4">LN3S51</strain>
    </source>
</reference>